<dbReference type="EMBL" id="UINC01018661">
    <property type="protein sequence ID" value="SVA78586.1"/>
    <property type="molecule type" value="Genomic_DNA"/>
</dbReference>
<dbReference type="Gene3D" id="2.130.10.10">
    <property type="entry name" value="YVTN repeat-like/Quinoprotein amine dehydrogenase"/>
    <property type="match status" value="1"/>
</dbReference>
<reference evidence="2" key="1">
    <citation type="submission" date="2018-05" db="EMBL/GenBank/DDBJ databases">
        <authorList>
            <person name="Lanie J.A."/>
            <person name="Ng W.-L."/>
            <person name="Kazmierczak K.M."/>
            <person name="Andrzejewski T.M."/>
            <person name="Davidsen T.M."/>
            <person name="Wayne K.J."/>
            <person name="Tettelin H."/>
            <person name="Glass J.I."/>
            <person name="Rusch D."/>
            <person name="Podicherti R."/>
            <person name="Tsui H.-C.T."/>
            <person name="Winkler M.E."/>
        </authorList>
    </citation>
    <scope>NUCLEOTIDE SEQUENCE</scope>
</reference>
<evidence type="ECO:0000259" key="1">
    <source>
        <dbReference type="Pfam" id="PF13360"/>
    </source>
</evidence>
<dbReference type="PANTHER" id="PTHR34512:SF30">
    <property type="entry name" value="OUTER MEMBRANE PROTEIN ASSEMBLY FACTOR BAMB"/>
    <property type="match status" value="1"/>
</dbReference>
<evidence type="ECO:0000313" key="2">
    <source>
        <dbReference type="EMBL" id="SVA78586.1"/>
    </source>
</evidence>
<gene>
    <name evidence="2" type="ORF">METZ01_LOCUS131440</name>
</gene>
<dbReference type="Pfam" id="PF13360">
    <property type="entry name" value="PQQ_2"/>
    <property type="match status" value="1"/>
</dbReference>
<dbReference type="InterPro" id="IPR011047">
    <property type="entry name" value="Quinoprotein_ADH-like_sf"/>
</dbReference>
<proteinExistence type="predicted"/>
<dbReference type="AlphaFoldDB" id="A0A381YNJ4"/>
<accession>A0A381YNJ4</accession>
<sequence length="213" mass="22944">MMKKILLTFTFAALANGLVAGDWTGFRGPLGNGVSDEVGLPIALDAKKHIAWRIDLPGRGLSSPLVVGDRVFVTASGGTRQDRLQILCLNAADGSVIWQRQFWAMGSTMCHDKTSIAAPTPVTDGRRLFAIFSSNDLFCLDLDGNLEWLRGLTFDYPNARNSLGMASSLVLAGGVLVAQVENDSESFTAGLSKQDGVNLWKIDRPKSANWTTA</sequence>
<dbReference type="InterPro" id="IPR002372">
    <property type="entry name" value="PQQ_rpt_dom"/>
</dbReference>
<feature type="non-terminal residue" evidence="2">
    <location>
        <position position="213"/>
    </location>
</feature>
<dbReference type="SUPFAM" id="SSF50998">
    <property type="entry name" value="Quinoprotein alcohol dehydrogenase-like"/>
    <property type="match status" value="1"/>
</dbReference>
<dbReference type="PANTHER" id="PTHR34512">
    <property type="entry name" value="CELL SURFACE PROTEIN"/>
    <property type="match status" value="1"/>
</dbReference>
<feature type="domain" description="Pyrrolo-quinoline quinone repeat" evidence="1">
    <location>
        <begin position="36"/>
        <end position="153"/>
    </location>
</feature>
<name>A0A381YNJ4_9ZZZZ</name>
<organism evidence="2">
    <name type="scientific">marine metagenome</name>
    <dbReference type="NCBI Taxonomy" id="408172"/>
    <lineage>
        <taxon>unclassified sequences</taxon>
        <taxon>metagenomes</taxon>
        <taxon>ecological metagenomes</taxon>
    </lineage>
</organism>
<protein>
    <recommendedName>
        <fullName evidence="1">Pyrrolo-quinoline quinone repeat domain-containing protein</fullName>
    </recommendedName>
</protein>
<dbReference type="InterPro" id="IPR015943">
    <property type="entry name" value="WD40/YVTN_repeat-like_dom_sf"/>
</dbReference>